<protein>
    <submittedName>
        <fullName evidence="1">Uncharacterized protein</fullName>
    </submittedName>
</protein>
<accession>A0AAV7QE43</accession>
<name>A0AAV7QE43_PLEWA</name>
<dbReference type="AlphaFoldDB" id="A0AAV7QE43"/>
<reference evidence="1" key="1">
    <citation type="journal article" date="2022" name="bioRxiv">
        <title>Sequencing and chromosome-scale assembly of the giantPleurodeles waltlgenome.</title>
        <authorList>
            <person name="Brown T."/>
            <person name="Elewa A."/>
            <person name="Iarovenko S."/>
            <person name="Subramanian E."/>
            <person name="Araus A.J."/>
            <person name="Petzold A."/>
            <person name="Susuki M."/>
            <person name="Suzuki K.-i.T."/>
            <person name="Hayashi T."/>
            <person name="Toyoda A."/>
            <person name="Oliveira C."/>
            <person name="Osipova E."/>
            <person name="Leigh N.D."/>
            <person name="Simon A."/>
            <person name="Yun M.H."/>
        </authorList>
    </citation>
    <scope>NUCLEOTIDE SEQUENCE</scope>
    <source>
        <strain evidence="1">20211129_DDA</strain>
        <tissue evidence="1">Liver</tissue>
    </source>
</reference>
<evidence type="ECO:0000313" key="2">
    <source>
        <dbReference type="Proteomes" id="UP001066276"/>
    </source>
</evidence>
<keyword evidence="2" id="KW-1185">Reference proteome</keyword>
<dbReference type="Proteomes" id="UP001066276">
    <property type="component" value="Chromosome 6"/>
</dbReference>
<gene>
    <name evidence="1" type="ORF">NDU88_002877</name>
</gene>
<dbReference type="EMBL" id="JANPWB010000010">
    <property type="protein sequence ID" value="KAJ1136460.1"/>
    <property type="molecule type" value="Genomic_DNA"/>
</dbReference>
<comment type="caution">
    <text evidence="1">The sequence shown here is derived from an EMBL/GenBank/DDBJ whole genome shotgun (WGS) entry which is preliminary data.</text>
</comment>
<organism evidence="1 2">
    <name type="scientific">Pleurodeles waltl</name>
    <name type="common">Iberian ribbed newt</name>
    <dbReference type="NCBI Taxonomy" id="8319"/>
    <lineage>
        <taxon>Eukaryota</taxon>
        <taxon>Metazoa</taxon>
        <taxon>Chordata</taxon>
        <taxon>Craniata</taxon>
        <taxon>Vertebrata</taxon>
        <taxon>Euteleostomi</taxon>
        <taxon>Amphibia</taxon>
        <taxon>Batrachia</taxon>
        <taxon>Caudata</taxon>
        <taxon>Salamandroidea</taxon>
        <taxon>Salamandridae</taxon>
        <taxon>Pleurodelinae</taxon>
        <taxon>Pleurodeles</taxon>
    </lineage>
</organism>
<proteinExistence type="predicted"/>
<sequence>MKTWAGWPELRRSWIPCAGRAAGACGARPMTQAGLWSWQVGVLQRLLPGLCWQRGRPGRGRTVGTRRLVCRRVRP</sequence>
<evidence type="ECO:0000313" key="1">
    <source>
        <dbReference type="EMBL" id="KAJ1136460.1"/>
    </source>
</evidence>